<feature type="domain" description="FAS1" evidence="3">
    <location>
        <begin position="174"/>
        <end position="302"/>
    </location>
</feature>
<organism evidence="4 5">
    <name type="scientific">Stachybotrys chartarum (strain CBS 109288 / IBT 7711)</name>
    <name type="common">Toxic black mold</name>
    <name type="synonym">Stilbospora chartarum</name>
    <dbReference type="NCBI Taxonomy" id="1280523"/>
    <lineage>
        <taxon>Eukaryota</taxon>
        <taxon>Fungi</taxon>
        <taxon>Dikarya</taxon>
        <taxon>Ascomycota</taxon>
        <taxon>Pezizomycotina</taxon>
        <taxon>Sordariomycetes</taxon>
        <taxon>Hypocreomycetidae</taxon>
        <taxon>Hypocreales</taxon>
        <taxon>Stachybotryaceae</taxon>
        <taxon>Stachybotrys</taxon>
    </lineage>
</organism>
<dbReference type="GO" id="GO:0000329">
    <property type="term" value="C:fungal-type vacuole membrane"/>
    <property type="evidence" value="ECO:0007669"/>
    <property type="project" value="TreeGrafter"/>
</dbReference>
<dbReference type="Pfam" id="PF02469">
    <property type="entry name" value="Fasciclin"/>
    <property type="match status" value="2"/>
</dbReference>
<keyword evidence="2" id="KW-0732">Signal</keyword>
<keyword evidence="5" id="KW-1185">Reference proteome</keyword>
<name>A0A084AKB7_STACB</name>
<proteinExistence type="predicted"/>
<dbReference type="GO" id="GO:0016236">
    <property type="term" value="P:macroautophagy"/>
    <property type="evidence" value="ECO:0007669"/>
    <property type="project" value="TreeGrafter"/>
</dbReference>
<dbReference type="PROSITE" id="PS50213">
    <property type="entry name" value="FAS1"/>
    <property type="match status" value="2"/>
</dbReference>
<dbReference type="SMART" id="SM00554">
    <property type="entry name" value="FAS1"/>
    <property type="match status" value="2"/>
</dbReference>
<gene>
    <name evidence="4" type="ORF">S7711_05576</name>
</gene>
<dbReference type="InterPro" id="IPR036378">
    <property type="entry name" value="FAS1_dom_sf"/>
</dbReference>
<feature type="region of interest" description="Disordered" evidence="1">
    <location>
        <begin position="341"/>
        <end position="373"/>
    </location>
</feature>
<dbReference type="PANTHER" id="PTHR10900">
    <property type="entry name" value="PERIOSTIN-RELATED"/>
    <property type="match status" value="1"/>
</dbReference>
<dbReference type="AlphaFoldDB" id="A0A084AKB7"/>
<evidence type="ECO:0000256" key="1">
    <source>
        <dbReference type="SAM" id="MobiDB-lite"/>
    </source>
</evidence>
<feature type="compositionally biased region" description="Low complexity" evidence="1">
    <location>
        <begin position="351"/>
        <end position="373"/>
    </location>
</feature>
<feature type="domain" description="FAS1" evidence="3">
    <location>
        <begin position="21"/>
        <end position="172"/>
    </location>
</feature>
<dbReference type="Gene3D" id="2.30.180.10">
    <property type="entry name" value="FAS1 domain"/>
    <property type="match status" value="2"/>
</dbReference>
<protein>
    <recommendedName>
        <fullName evidence="3">FAS1 domain-containing protein</fullName>
    </recommendedName>
</protein>
<evidence type="ECO:0000256" key="2">
    <source>
        <dbReference type="SAM" id="SignalP"/>
    </source>
</evidence>
<dbReference type="OrthoDB" id="286301at2759"/>
<evidence type="ECO:0000259" key="3">
    <source>
        <dbReference type="PROSITE" id="PS50213"/>
    </source>
</evidence>
<dbReference type="InterPro" id="IPR000782">
    <property type="entry name" value="FAS1_domain"/>
</dbReference>
<sequence length="400" mass="42056">MFLSRAAFLAFTATVVVAQTVDDLATVLENNSNLTTFTDLIRRYPDFLLRLPSANGVTIIAPSNAAFENIPYTALNEVWNPEDEDTTLPLMLYHVLRGSLRTSELEVGPTYVRPTLLTDPTYTNVTSGQNIILNNQPGDVIILTSGLGTRCTLVERDIEFEGGVIQMVDNLLIPPARLERTAEAFSVSSFLGGLYAADVMPAVASRRNITVFAPQDVALAAVGGTLENLDDEALARVMGYHVIPDRVLVSSALSNGTSLDTLGNSSLVIRQSGNNKYVNSAQIVQPDILLANGILHVISNVLNPDNEAVPDPEAATQPPVFPVSLAEDPFTSAIPCTSDCPVTTTPGAENTPGGPARTSATATSSLSTDPSDAAAPARCTAHVAAAAVGAMGLGAGLAWL</sequence>
<evidence type="ECO:0000313" key="5">
    <source>
        <dbReference type="Proteomes" id="UP000028045"/>
    </source>
</evidence>
<dbReference type="HOGENOM" id="CLU_031281_2_3_1"/>
<dbReference type="Proteomes" id="UP000028045">
    <property type="component" value="Unassembled WGS sequence"/>
</dbReference>
<accession>A0A084AKB7</accession>
<reference evidence="4 5" key="1">
    <citation type="journal article" date="2014" name="BMC Genomics">
        <title>Comparative genome sequencing reveals chemotype-specific gene clusters in the toxigenic black mold Stachybotrys.</title>
        <authorList>
            <person name="Semeiks J."/>
            <person name="Borek D."/>
            <person name="Otwinowski Z."/>
            <person name="Grishin N.V."/>
        </authorList>
    </citation>
    <scope>NUCLEOTIDE SEQUENCE [LARGE SCALE GENOMIC DNA]</scope>
    <source>
        <strain evidence="5">CBS 109288 / IBT 7711</strain>
    </source>
</reference>
<dbReference type="PANTHER" id="PTHR10900:SF77">
    <property type="entry name" value="FI19380P1"/>
    <property type="match status" value="1"/>
</dbReference>
<feature type="chain" id="PRO_5001771049" description="FAS1 domain-containing protein" evidence="2">
    <location>
        <begin position="19"/>
        <end position="400"/>
    </location>
</feature>
<feature type="signal peptide" evidence="2">
    <location>
        <begin position="1"/>
        <end position="18"/>
    </location>
</feature>
<dbReference type="InterPro" id="IPR050904">
    <property type="entry name" value="Adhesion/Biosynth-related"/>
</dbReference>
<evidence type="ECO:0000313" key="4">
    <source>
        <dbReference type="EMBL" id="KEY65746.1"/>
    </source>
</evidence>
<dbReference type="EMBL" id="KL648688">
    <property type="protein sequence ID" value="KEY65746.1"/>
    <property type="molecule type" value="Genomic_DNA"/>
</dbReference>
<dbReference type="SUPFAM" id="SSF82153">
    <property type="entry name" value="FAS1 domain"/>
    <property type="match status" value="2"/>
</dbReference>